<protein>
    <submittedName>
        <fullName evidence="1">Uncharacterized protein</fullName>
    </submittedName>
</protein>
<sequence length="192" mass="23105">MCVSRFSPAMESSAYTLPPLYIDEDFDKIATTDEDHPDYWLHGQCAGGWILDFGKHRGQALNSVSVQYLTWCYETLNDKPCFDEAFERYREGLEEWTEDHYMDFVVTFGVKYPGKILEECQHDEEWMDWLTQQPHLRKKHDIFYMALDRCIAEERGRHRYHRRTRSQLYELSDPVNYDNYALLRVFFPKYNL</sequence>
<dbReference type="AlphaFoldDB" id="A0A5C3KUN7"/>
<accession>A0A5C3KUN7</accession>
<dbReference type="Proteomes" id="UP000307440">
    <property type="component" value="Unassembled WGS sequence"/>
</dbReference>
<evidence type="ECO:0000313" key="1">
    <source>
        <dbReference type="EMBL" id="TFK19598.1"/>
    </source>
</evidence>
<reference evidence="1 2" key="1">
    <citation type="journal article" date="2019" name="Nat. Ecol. Evol.">
        <title>Megaphylogeny resolves global patterns of mushroom evolution.</title>
        <authorList>
            <person name="Varga T."/>
            <person name="Krizsan K."/>
            <person name="Foldi C."/>
            <person name="Dima B."/>
            <person name="Sanchez-Garcia M."/>
            <person name="Sanchez-Ramirez S."/>
            <person name="Szollosi G.J."/>
            <person name="Szarkandi J.G."/>
            <person name="Papp V."/>
            <person name="Albert L."/>
            <person name="Andreopoulos W."/>
            <person name="Angelini C."/>
            <person name="Antonin V."/>
            <person name="Barry K.W."/>
            <person name="Bougher N.L."/>
            <person name="Buchanan P."/>
            <person name="Buyck B."/>
            <person name="Bense V."/>
            <person name="Catcheside P."/>
            <person name="Chovatia M."/>
            <person name="Cooper J."/>
            <person name="Damon W."/>
            <person name="Desjardin D."/>
            <person name="Finy P."/>
            <person name="Geml J."/>
            <person name="Haridas S."/>
            <person name="Hughes K."/>
            <person name="Justo A."/>
            <person name="Karasinski D."/>
            <person name="Kautmanova I."/>
            <person name="Kiss B."/>
            <person name="Kocsube S."/>
            <person name="Kotiranta H."/>
            <person name="LaButti K.M."/>
            <person name="Lechner B.E."/>
            <person name="Liimatainen K."/>
            <person name="Lipzen A."/>
            <person name="Lukacs Z."/>
            <person name="Mihaltcheva S."/>
            <person name="Morgado L.N."/>
            <person name="Niskanen T."/>
            <person name="Noordeloos M.E."/>
            <person name="Ohm R.A."/>
            <person name="Ortiz-Santana B."/>
            <person name="Ovrebo C."/>
            <person name="Racz N."/>
            <person name="Riley R."/>
            <person name="Savchenko A."/>
            <person name="Shiryaev A."/>
            <person name="Soop K."/>
            <person name="Spirin V."/>
            <person name="Szebenyi C."/>
            <person name="Tomsovsky M."/>
            <person name="Tulloss R.E."/>
            <person name="Uehling J."/>
            <person name="Grigoriev I.V."/>
            <person name="Vagvolgyi C."/>
            <person name="Papp T."/>
            <person name="Martin F.M."/>
            <person name="Miettinen O."/>
            <person name="Hibbett D.S."/>
            <person name="Nagy L.G."/>
        </authorList>
    </citation>
    <scope>NUCLEOTIDE SEQUENCE [LARGE SCALE GENOMIC DNA]</scope>
    <source>
        <strain evidence="1 2">CBS 121175</strain>
    </source>
</reference>
<name>A0A5C3KUN7_COPMA</name>
<organism evidence="1 2">
    <name type="scientific">Coprinopsis marcescibilis</name>
    <name type="common">Agaric fungus</name>
    <name type="synonym">Psathyrella marcescibilis</name>
    <dbReference type="NCBI Taxonomy" id="230819"/>
    <lineage>
        <taxon>Eukaryota</taxon>
        <taxon>Fungi</taxon>
        <taxon>Dikarya</taxon>
        <taxon>Basidiomycota</taxon>
        <taxon>Agaricomycotina</taxon>
        <taxon>Agaricomycetes</taxon>
        <taxon>Agaricomycetidae</taxon>
        <taxon>Agaricales</taxon>
        <taxon>Agaricineae</taxon>
        <taxon>Psathyrellaceae</taxon>
        <taxon>Coprinopsis</taxon>
    </lineage>
</organism>
<gene>
    <name evidence="1" type="ORF">FA15DRAFT_167551</name>
</gene>
<keyword evidence="2" id="KW-1185">Reference proteome</keyword>
<evidence type="ECO:0000313" key="2">
    <source>
        <dbReference type="Proteomes" id="UP000307440"/>
    </source>
</evidence>
<proteinExistence type="predicted"/>
<dbReference type="EMBL" id="ML210333">
    <property type="protein sequence ID" value="TFK19598.1"/>
    <property type="molecule type" value="Genomic_DNA"/>
</dbReference>
<dbReference type="OrthoDB" id="3058629at2759"/>